<name>A0A1G8YHP3_9BACI</name>
<dbReference type="RefSeq" id="WP_093212879.1">
    <property type="nucleotide sequence ID" value="NZ_FNFL01000002.1"/>
</dbReference>
<dbReference type="SUPFAM" id="SSF75005">
    <property type="entry name" value="Arabinanase/levansucrase/invertase"/>
    <property type="match status" value="1"/>
</dbReference>
<comment type="similarity">
    <text evidence="1 6">Belongs to the glycosyl hydrolase 43 family.</text>
</comment>
<evidence type="ECO:0000256" key="4">
    <source>
        <dbReference type="PIRSR" id="PIRSR606710-1"/>
    </source>
</evidence>
<dbReference type="PANTHER" id="PTHR42812">
    <property type="entry name" value="BETA-XYLOSIDASE"/>
    <property type="match status" value="1"/>
</dbReference>
<organism evidence="8 9">
    <name type="scientific">Sediminibacillus albus</name>
    <dbReference type="NCBI Taxonomy" id="407036"/>
    <lineage>
        <taxon>Bacteria</taxon>
        <taxon>Bacillati</taxon>
        <taxon>Bacillota</taxon>
        <taxon>Bacilli</taxon>
        <taxon>Bacillales</taxon>
        <taxon>Bacillaceae</taxon>
        <taxon>Sediminibacillus</taxon>
    </lineage>
</organism>
<dbReference type="Gene3D" id="2.60.120.200">
    <property type="match status" value="1"/>
</dbReference>
<evidence type="ECO:0000256" key="5">
    <source>
        <dbReference type="PIRSR" id="PIRSR606710-2"/>
    </source>
</evidence>
<dbReference type="SUPFAM" id="SSF49899">
    <property type="entry name" value="Concanavalin A-like lectins/glucanases"/>
    <property type="match status" value="1"/>
</dbReference>
<gene>
    <name evidence="8" type="ORF">SAMN05216243_1627</name>
</gene>
<proteinExistence type="inferred from homology"/>
<feature type="active site" description="Proton donor" evidence="4">
    <location>
        <position position="186"/>
    </location>
</feature>
<dbReference type="CDD" id="cd09000">
    <property type="entry name" value="GH43_SXA-like"/>
    <property type="match status" value="1"/>
</dbReference>
<dbReference type="STRING" id="407036.SAMN05216243_1627"/>
<sequence>MQIINPILPGYHPDPSILRVDDDYYIAVSTFEWFPGVQIYQSRDLMHWNLLTYPLSRSSQLDLIGNINSGGVWAPCLSYSDGLFYLIYTDVKSRSGAFKDTHNYLVTAENITGPWSEPIYLNSSGFDPSLFHEEDGTKWLVNMIWDHRKGTNSFAGIALQEYSESEQKLVGPIKNIFKGTELGATEAPHIYKKDGYYFLMTAEGGTSYDHAITMARAESLSGPYYTDPQNPILTSDQTNKQQLQKAGHGSLVETQNGEWYIAHLCARPVKGNRCILGRETALQKCYWTEDNWLRVEGGQFPKFTLPAPDLKPFPIESESNLDDFDDVHLKKYWNSLRRPFTGDWVSLTERAGHLRLKGGESMSSLHRQSLLARRLESFHTEIETAIDYQPENFQQMAGLIIYYDTDDYVYLRITDHETQGKCLGIIQTKFGKYDELLPVDIALPDLPYYYLKAEIHREWLTFYYSLNRETWESAGGEIDISHLADDAAELNSLRFTGTFVGICVQDLSGSKEHADFSYFHYKHLDS</sequence>
<evidence type="ECO:0000256" key="1">
    <source>
        <dbReference type="ARBA" id="ARBA00009865"/>
    </source>
</evidence>
<keyword evidence="2 6" id="KW-0378">Hydrolase</keyword>
<dbReference type="InterPro" id="IPR041542">
    <property type="entry name" value="GH43_C2"/>
</dbReference>
<dbReference type="GO" id="GO:0004553">
    <property type="term" value="F:hydrolase activity, hydrolyzing O-glycosyl compounds"/>
    <property type="evidence" value="ECO:0007669"/>
    <property type="project" value="InterPro"/>
</dbReference>
<protein>
    <submittedName>
        <fullName evidence="8">Xylan 1,4-beta-xylosidase</fullName>
    </submittedName>
</protein>
<dbReference type="InterPro" id="IPR051795">
    <property type="entry name" value="Glycosyl_Hydrlase_43"/>
</dbReference>
<accession>A0A1G8YHP3</accession>
<dbReference type="EMBL" id="FNFL01000002">
    <property type="protein sequence ID" value="SDK02348.1"/>
    <property type="molecule type" value="Genomic_DNA"/>
</dbReference>
<evidence type="ECO:0000256" key="6">
    <source>
        <dbReference type="RuleBase" id="RU361187"/>
    </source>
</evidence>
<dbReference type="InterPro" id="IPR023296">
    <property type="entry name" value="Glyco_hydro_beta-prop_sf"/>
</dbReference>
<reference evidence="8 9" key="1">
    <citation type="submission" date="2016-10" db="EMBL/GenBank/DDBJ databases">
        <authorList>
            <person name="de Groot N.N."/>
        </authorList>
    </citation>
    <scope>NUCLEOTIDE SEQUENCE [LARGE SCALE GENOMIC DNA]</scope>
    <source>
        <strain evidence="8 9">CGMCC 1.6502</strain>
    </source>
</reference>
<evidence type="ECO:0000256" key="2">
    <source>
        <dbReference type="ARBA" id="ARBA00022801"/>
    </source>
</evidence>
<dbReference type="PANTHER" id="PTHR42812:SF12">
    <property type="entry name" value="BETA-XYLOSIDASE-RELATED"/>
    <property type="match status" value="1"/>
</dbReference>
<keyword evidence="9" id="KW-1185">Reference proteome</keyword>
<feature type="site" description="Important for catalytic activity, responsible for pKa modulation of the active site Glu and correct orientation of both the proton donor and substrate" evidence="5">
    <location>
        <position position="127"/>
    </location>
</feature>
<dbReference type="OrthoDB" id="9801455at2"/>
<dbReference type="InterPro" id="IPR013320">
    <property type="entry name" value="ConA-like_dom_sf"/>
</dbReference>
<feature type="domain" description="Beta-xylosidase C-terminal Concanavalin A-like" evidence="7">
    <location>
        <begin position="322"/>
        <end position="522"/>
    </location>
</feature>
<dbReference type="InterPro" id="IPR006710">
    <property type="entry name" value="Glyco_hydro_43"/>
</dbReference>
<dbReference type="Pfam" id="PF17851">
    <property type="entry name" value="GH43_C2"/>
    <property type="match status" value="1"/>
</dbReference>
<dbReference type="Pfam" id="PF04616">
    <property type="entry name" value="Glyco_hydro_43"/>
    <property type="match status" value="1"/>
</dbReference>
<dbReference type="Gene3D" id="2.115.10.20">
    <property type="entry name" value="Glycosyl hydrolase domain, family 43"/>
    <property type="match status" value="1"/>
</dbReference>
<feature type="active site" description="Proton acceptor" evidence="4">
    <location>
        <position position="14"/>
    </location>
</feature>
<evidence type="ECO:0000313" key="8">
    <source>
        <dbReference type="EMBL" id="SDK02348.1"/>
    </source>
</evidence>
<evidence type="ECO:0000313" key="9">
    <source>
        <dbReference type="Proteomes" id="UP000198694"/>
    </source>
</evidence>
<dbReference type="AlphaFoldDB" id="A0A1G8YHP3"/>
<evidence type="ECO:0000256" key="3">
    <source>
        <dbReference type="ARBA" id="ARBA00023295"/>
    </source>
</evidence>
<dbReference type="GO" id="GO:0005975">
    <property type="term" value="P:carbohydrate metabolic process"/>
    <property type="evidence" value="ECO:0007669"/>
    <property type="project" value="InterPro"/>
</dbReference>
<dbReference type="Proteomes" id="UP000198694">
    <property type="component" value="Unassembled WGS sequence"/>
</dbReference>
<evidence type="ECO:0000259" key="7">
    <source>
        <dbReference type="Pfam" id="PF17851"/>
    </source>
</evidence>
<keyword evidence="3 6" id="KW-0326">Glycosidase</keyword>